<name>A0A8S3S3V8_MYTED</name>
<keyword evidence="2" id="KW-0812">Transmembrane</keyword>
<dbReference type="EMBL" id="CAJPWZ010001452">
    <property type="protein sequence ID" value="CAG2215728.1"/>
    <property type="molecule type" value="Genomic_DNA"/>
</dbReference>
<keyword evidence="4" id="KW-1185">Reference proteome</keyword>
<feature type="compositionally biased region" description="Basic and acidic residues" evidence="1">
    <location>
        <begin position="117"/>
        <end position="133"/>
    </location>
</feature>
<feature type="transmembrane region" description="Helical" evidence="2">
    <location>
        <begin position="20"/>
        <end position="43"/>
    </location>
</feature>
<keyword evidence="2" id="KW-0472">Membrane</keyword>
<organism evidence="3 4">
    <name type="scientific">Mytilus edulis</name>
    <name type="common">Blue mussel</name>
    <dbReference type="NCBI Taxonomy" id="6550"/>
    <lineage>
        <taxon>Eukaryota</taxon>
        <taxon>Metazoa</taxon>
        <taxon>Spiralia</taxon>
        <taxon>Lophotrochozoa</taxon>
        <taxon>Mollusca</taxon>
        <taxon>Bivalvia</taxon>
        <taxon>Autobranchia</taxon>
        <taxon>Pteriomorphia</taxon>
        <taxon>Mytilida</taxon>
        <taxon>Mytiloidea</taxon>
        <taxon>Mytilidae</taxon>
        <taxon>Mytilinae</taxon>
        <taxon>Mytilus</taxon>
    </lineage>
</organism>
<accession>A0A8S3S3V8</accession>
<dbReference type="AlphaFoldDB" id="A0A8S3S3V8"/>
<evidence type="ECO:0000313" key="4">
    <source>
        <dbReference type="Proteomes" id="UP000683360"/>
    </source>
</evidence>
<feature type="region of interest" description="Disordered" evidence="1">
    <location>
        <begin position="100"/>
        <end position="133"/>
    </location>
</feature>
<keyword evidence="2" id="KW-1133">Transmembrane helix</keyword>
<evidence type="ECO:0000256" key="2">
    <source>
        <dbReference type="SAM" id="Phobius"/>
    </source>
</evidence>
<dbReference type="Proteomes" id="UP000683360">
    <property type="component" value="Unassembled WGS sequence"/>
</dbReference>
<evidence type="ECO:0000256" key="1">
    <source>
        <dbReference type="SAM" id="MobiDB-lite"/>
    </source>
</evidence>
<evidence type="ECO:0000313" key="3">
    <source>
        <dbReference type="EMBL" id="CAG2215728.1"/>
    </source>
</evidence>
<sequence length="198" mass="23322">MYNKLKKDTQRNTPTSGMAVLKYFTVCAITFVLGFEFTTAAFIPDKDLLQMQDHYMSNYKNIFEQYTGLADGPDNSLLRVYVRPNTQIVYRNERNERHGRLNSESFGDQRLPRNRWPSHDDTDSFTKHHDHSIIKPKKMTERRDNTFQTVVSEMEKQFKKSSKSIFSRANDLFSDQTTEKRVYGIKDFVHDFLKIVSN</sequence>
<reference evidence="3" key="1">
    <citation type="submission" date="2021-03" db="EMBL/GenBank/DDBJ databases">
        <authorList>
            <person name="Bekaert M."/>
        </authorList>
    </citation>
    <scope>NUCLEOTIDE SEQUENCE</scope>
</reference>
<protein>
    <submittedName>
        <fullName evidence="3">Uncharacterized protein</fullName>
    </submittedName>
</protein>
<gene>
    <name evidence="3" type="ORF">MEDL_29479</name>
</gene>
<proteinExistence type="predicted"/>
<comment type="caution">
    <text evidence="3">The sequence shown here is derived from an EMBL/GenBank/DDBJ whole genome shotgun (WGS) entry which is preliminary data.</text>
</comment>